<keyword evidence="17" id="KW-0325">Glycoprotein</keyword>
<evidence type="ECO:0000256" key="13">
    <source>
        <dbReference type="ARBA" id="ARBA00022840"/>
    </source>
</evidence>
<dbReference type="SUPFAM" id="SSF56112">
    <property type="entry name" value="Protein kinase-like (PK-like)"/>
    <property type="match status" value="1"/>
</dbReference>
<dbReference type="OMA" id="GFEIMLL"/>
<gene>
    <name evidence="23" type="primary">LOC107820940</name>
</gene>
<dbReference type="InterPro" id="IPR017441">
    <property type="entry name" value="Protein_kinase_ATP_BS"/>
</dbReference>
<comment type="subcellular location">
    <subcellularLocation>
        <location evidence="1">Cell membrane</location>
        <topology evidence="1">Single-pass membrane protein</topology>
    </subcellularLocation>
</comment>
<dbReference type="GO" id="GO:0016020">
    <property type="term" value="C:membrane"/>
    <property type="evidence" value="ECO:0000318"/>
    <property type="project" value="GO_Central"/>
</dbReference>
<keyword evidence="15" id="KW-0472">Membrane</keyword>
<evidence type="ECO:0000256" key="19">
    <source>
        <dbReference type="ARBA" id="ARBA00048679"/>
    </source>
</evidence>
<protein>
    <recommendedName>
        <fullName evidence="2">non-specific serine/threonine protein kinase</fullName>
        <ecNumber evidence="2">2.7.11.1</ecNumber>
    </recommendedName>
</protein>
<keyword evidence="10" id="KW-0677">Repeat</keyword>
<evidence type="ECO:0000256" key="8">
    <source>
        <dbReference type="ARBA" id="ARBA00022692"/>
    </source>
</evidence>
<keyword evidence="11 20" id="KW-0547">Nucleotide-binding</keyword>
<evidence type="ECO:0000256" key="17">
    <source>
        <dbReference type="ARBA" id="ARBA00023180"/>
    </source>
</evidence>
<evidence type="ECO:0000256" key="15">
    <source>
        <dbReference type="ARBA" id="ARBA00023136"/>
    </source>
</evidence>
<keyword evidence="7" id="KW-0808">Transferase</keyword>
<evidence type="ECO:0000256" key="3">
    <source>
        <dbReference type="ARBA" id="ARBA00022475"/>
    </source>
</evidence>
<feature type="domain" description="Protein kinase" evidence="22">
    <location>
        <begin position="1"/>
        <end position="230"/>
    </location>
</feature>
<evidence type="ECO:0000256" key="1">
    <source>
        <dbReference type="ARBA" id="ARBA00004162"/>
    </source>
</evidence>
<keyword evidence="9" id="KW-0732">Signal</keyword>
<dbReference type="PaxDb" id="4097-A0A1S4CNZ9"/>
<evidence type="ECO:0000256" key="12">
    <source>
        <dbReference type="ARBA" id="ARBA00022777"/>
    </source>
</evidence>
<feature type="binding site" evidence="20">
    <location>
        <position position="40"/>
    </location>
    <ligand>
        <name>ATP</name>
        <dbReference type="ChEBI" id="CHEBI:30616"/>
    </ligand>
</feature>
<dbReference type="KEGG" id="nta:107820940"/>
<evidence type="ECO:0000256" key="2">
    <source>
        <dbReference type="ARBA" id="ARBA00012513"/>
    </source>
</evidence>
<keyword evidence="3" id="KW-1003">Cell membrane</keyword>
<evidence type="ECO:0000256" key="4">
    <source>
        <dbReference type="ARBA" id="ARBA00022527"/>
    </source>
</evidence>
<evidence type="ECO:0000256" key="6">
    <source>
        <dbReference type="ARBA" id="ARBA00022614"/>
    </source>
</evidence>
<evidence type="ECO:0000256" key="16">
    <source>
        <dbReference type="ARBA" id="ARBA00023170"/>
    </source>
</evidence>
<dbReference type="PROSITE" id="PS00107">
    <property type="entry name" value="PROTEIN_KINASE_ATP"/>
    <property type="match status" value="1"/>
</dbReference>
<dbReference type="GO" id="GO:0005524">
    <property type="term" value="F:ATP binding"/>
    <property type="evidence" value="ECO:0007669"/>
    <property type="project" value="UniProtKB-UniRule"/>
</dbReference>
<accession>A0A1S4CNZ9</accession>
<evidence type="ECO:0000256" key="21">
    <source>
        <dbReference type="RuleBase" id="RU000304"/>
    </source>
</evidence>
<proteinExistence type="inferred from homology"/>
<keyword evidence="12" id="KW-0418">Kinase</keyword>
<organism evidence="23">
    <name type="scientific">Nicotiana tabacum</name>
    <name type="common">Common tobacco</name>
    <dbReference type="NCBI Taxonomy" id="4097"/>
    <lineage>
        <taxon>Eukaryota</taxon>
        <taxon>Viridiplantae</taxon>
        <taxon>Streptophyta</taxon>
        <taxon>Embryophyta</taxon>
        <taxon>Tracheophyta</taxon>
        <taxon>Spermatophyta</taxon>
        <taxon>Magnoliopsida</taxon>
        <taxon>eudicotyledons</taxon>
        <taxon>Gunneridae</taxon>
        <taxon>Pentapetalae</taxon>
        <taxon>asterids</taxon>
        <taxon>lamiids</taxon>
        <taxon>Solanales</taxon>
        <taxon>Solanaceae</taxon>
        <taxon>Nicotianoideae</taxon>
        <taxon>Nicotianeae</taxon>
        <taxon>Nicotiana</taxon>
    </lineage>
</organism>
<dbReference type="Pfam" id="PF00069">
    <property type="entry name" value="Pkinase"/>
    <property type="match status" value="1"/>
</dbReference>
<evidence type="ECO:0000313" key="23">
    <source>
        <dbReference type="RefSeq" id="XP_016502790.1"/>
    </source>
</evidence>
<dbReference type="SMART" id="SM00220">
    <property type="entry name" value="S_TKc"/>
    <property type="match status" value="1"/>
</dbReference>
<evidence type="ECO:0000256" key="11">
    <source>
        <dbReference type="ARBA" id="ARBA00022741"/>
    </source>
</evidence>
<evidence type="ECO:0000256" key="14">
    <source>
        <dbReference type="ARBA" id="ARBA00022989"/>
    </source>
</evidence>
<evidence type="ECO:0000259" key="22">
    <source>
        <dbReference type="PROSITE" id="PS50011"/>
    </source>
</evidence>
<evidence type="ECO:0000256" key="20">
    <source>
        <dbReference type="PROSITE-ProRule" id="PRU10141"/>
    </source>
</evidence>
<dbReference type="EC" id="2.7.11.1" evidence="2"/>
<keyword evidence="6" id="KW-0433">Leucine-rich repeat</keyword>
<comment type="catalytic activity">
    <reaction evidence="19">
        <text>L-seryl-[protein] + ATP = O-phospho-L-seryl-[protein] + ADP + H(+)</text>
        <dbReference type="Rhea" id="RHEA:17989"/>
        <dbReference type="Rhea" id="RHEA-COMP:9863"/>
        <dbReference type="Rhea" id="RHEA-COMP:11604"/>
        <dbReference type="ChEBI" id="CHEBI:15378"/>
        <dbReference type="ChEBI" id="CHEBI:29999"/>
        <dbReference type="ChEBI" id="CHEBI:30616"/>
        <dbReference type="ChEBI" id="CHEBI:83421"/>
        <dbReference type="ChEBI" id="CHEBI:456216"/>
        <dbReference type="EC" id="2.7.11.1"/>
    </reaction>
</comment>
<keyword evidence="16" id="KW-0675">Receptor</keyword>
<comment type="similarity">
    <text evidence="21">Belongs to the protein kinase superfamily.</text>
</comment>
<dbReference type="GO" id="GO:0004674">
    <property type="term" value="F:protein serine/threonine kinase activity"/>
    <property type="evidence" value="ECO:0000318"/>
    <property type="project" value="GO_Central"/>
</dbReference>
<dbReference type="InterPro" id="IPR011009">
    <property type="entry name" value="Kinase-like_dom_sf"/>
</dbReference>
<dbReference type="RefSeq" id="XP_016502790.1">
    <property type="nucleotide sequence ID" value="XM_016647304.1"/>
</dbReference>
<keyword evidence="13 20" id="KW-0067">ATP-binding</keyword>
<evidence type="ECO:0000256" key="18">
    <source>
        <dbReference type="ARBA" id="ARBA00047899"/>
    </source>
</evidence>
<comment type="catalytic activity">
    <reaction evidence="18">
        <text>L-threonyl-[protein] + ATP = O-phospho-L-threonyl-[protein] + ADP + H(+)</text>
        <dbReference type="Rhea" id="RHEA:46608"/>
        <dbReference type="Rhea" id="RHEA-COMP:11060"/>
        <dbReference type="Rhea" id="RHEA-COMP:11605"/>
        <dbReference type="ChEBI" id="CHEBI:15378"/>
        <dbReference type="ChEBI" id="CHEBI:30013"/>
        <dbReference type="ChEBI" id="CHEBI:30616"/>
        <dbReference type="ChEBI" id="CHEBI:61977"/>
        <dbReference type="ChEBI" id="CHEBI:456216"/>
        <dbReference type="EC" id="2.7.11.1"/>
    </reaction>
</comment>
<dbReference type="AlphaFoldDB" id="A0A1S4CNZ9"/>
<sequence length="235" mass="25812">MSHELQQATEGFSESNLLGNGSFSMVYKGILKDGSLLAAKVINVQLELDIMIDVASALDYLHNGYPTPVVHCDLKPSNVLLDQEMIGHVSDFGIAKLLGAGETFVQTRTIATIGYIAPEYGQDGIVSKNCDVYSFGIMMMETLTRMRPRDDMFTGDLSLRCWINDSFPSGVGQVVDANLLRPEEGHNEAKTQCLLSIMELALSCTLVSPDARVNMEDALSALRKIRFQFVTSCFT</sequence>
<evidence type="ECO:0000256" key="9">
    <source>
        <dbReference type="ARBA" id="ARBA00022729"/>
    </source>
</evidence>
<dbReference type="InterPro" id="IPR051564">
    <property type="entry name" value="LRR_receptor-like_kinase"/>
</dbReference>
<dbReference type="InterPro" id="IPR008271">
    <property type="entry name" value="Ser/Thr_kinase_AS"/>
</dbReference>
<evidence type="ECO:0000256" key="5">
    <source>
        <dbReference type="ARBA" id="ARBA00022553"/>
    </source>
</evidence>
<dbReference type="FunFam" id="1.10.510.10:FF:000358">
    <property type="entry name" value="Putative leucine-rich repeat receptor-like serine/threonine-protein kinase"/>
    <property type="match status" value="1"/>
</dbReference>
<dbReference type="PROSITE" id="PS50011">
    <property type="entry name" value="PROTEIN_KINASE_DOM"/>
    <property type="match status" value="1"/>
</dbReference>
<keyword evidence="8" id="KW-0812">Transmembrane</keyword>
<dbReference type="PROSITE" id="PS00108">
    <property type="entry name" value="PROTEIN_KINASE_ST"/>
    <property type="match status" value="1"/>
</dbReference>
<keyword evidence="5" id="KW-0597">Phosphoprotein</keyword>
<evidence type="ECO:0000256" key="10">
    <source>
        <dbReference type="ARBA" id="ARBA00022737"/>
    </source>
</evidence>
<dbReference type="InterPro" id="IPR000719">
    <property type="entry name" value="Prot_kinase_dom"/>
</dbReference>
<dbReference type="GO" id="GO:0005886">
    <property type="term" value="C:plasma membrane"/>
    <property type="evidence" value="ECO:0007669"/>
    <property type="project" value="UniProtKB-SubCell"/>
</dbReference>
<dbReference type="Gene3D" id="1.10.510.10">
    <property type="entry name" value="Transferase(Phosphotransferase) domain 1"/>
    <property type="match status" value="1"/>
</dbReference>
<keyword evidence="4 21" id="KW-0723">Serine/threonine-protein kinase</keyword>
<dbReference type="PANTHER" id="PTHR48055">
    <property type="entry name" value="LEUCINE-RICH REPEAT RECEPTOR PROTEIN KINASE EMS1"/>
    <property type="match status" value="1"/>
</dbReference>
<name>A0A1S4CNZ9_TOBAC</name>
<dbReference type="OrthoDB" id="1911041at2759"/>
<keyword evidence="14" id="KW-1133">Transmembrane helix</keyword>
<dbReference type="PANTHER" id="PTHR48055:SF36">
    <property type="entry name" value="PROTEIN KINASE, PLANT-TYPE, PUTATIVE-RELATED"/>
    <property type="match status" value="1"/>
</dbReference>
<reference evidence="23" key="1">
    <citation type="submission" date="2025-08" db="UniProtKB">
        <authorList>
            <consortium name="RefSeq"/>
        </authorList>
    </citation>
    <scope>IDENTIFICATION</scope>
</reference>
<evidence type="ECO:0000256" key="7">
    <source>
        <dbReference type="ARBA" id="ARBA00022679"/>
    </source>
</evidence>